<dbReference type="RefSeq" id="WP_122965329.1">
    <property type="nucleotide sequence ID" value="NZ_BJMH01000037.1"/>
</dbReference>
<organism evidence="1 2">
    <name type="scientific">Brevibacillus parabrevis</name>
    <dbReference type="NCBI Taxonomy" id="54914"/>
    <lineage>
        <taxon>Bacteria</taxon>
        <taxon>Bacillati</taxon>
        <taxon>Bacillota</taxon>
        <taxon>Bacilli</taxon>
        <taxon>Bacillales</taxon>
        <taxon>Paenibacillaceae</taxon>
        <taxon>Brevibacillus</taxon>
    </lineage>
</organism>
<sequence length="189" mass="20990">MVDIYSVSLADILPENLKADPQVQALTEAITPELQVIAQAINECLLLPRLDELLEDIVDLLAWQYHVDFYDSSLPLEKKRELVKQANTTHRYKGTPWAIDKVVSTAFDEAVVSEWFEYGGEPGYFKVTTTDHMTGVSKLADIIRAINSVKNIRSHLESISIRRDSSSEVYVGGVVSTLKILTIPAAEGG</sequence>
<dbReference type="AlphaFoldDB" id="A0A4Y3PQ15"/>
<evidence type="ECO:0008006" key="3">
    <source>
        <dbReference type="Google" id="ProtNLM"/>
    </source>
</evidence>
<dbReference type="NCBIfam" id="TIGR01634">
    <property type="entry name" value="tail_P2_I"/>
    <property type="match status" value="1"/>
</dbReference>
<comment type="caution">
    <text evidence="1">The sequence shown here is derived from an EMBL/GenBank/DDBJ whole genome shotgun (WGS) entry which is preliminary data.</text>
</comment>
<dbReference type="Pfam" id="PF09684">
    <property type="entry name" value="Tail_P2_I"/>
    <property type="match status" value="1"/>
</dbReference>
<dbReference type="InterPro" id="IPR006521">
    <property type="entry name" value="Tail_protein_I"/>
</dbReference>
<name>A0A4Y3PQ15_BREPA</name>
<gene>
    <name evidence="1" type="ORF">BPA01_48970</name>
</gene>
<keyword evidence="2" id="KW-1185">Reference proteome</keyword>
<proteinExistence type="predicted"/>
<evidence type="ECO:0000313" key="2">
    <source>
        <dbReference type="Proteomes" id="UP000316882"/>
    </source>
</evidence>
<accession>A0A4Y3PQ15</accession>
<evidence type="ECO:0000313" key="1">
    <source>
        <dbReference type="EMBL" id="GEB35317.1"/>
    </source>
</evidence>
<dbReference type="EMBL" id="BJMH01000037">
    <property type="protein sequence ID" value="GEB35317.1"/>
    <property type="molecule type" value="Genomic_DNA"/>
</dbReference>
<protein>
    <recommendedName>
        <fullName evidence="3">Phage tail protein I</fullName>
    </recommendedName>
</protein>
<dbReference type="Proteomes" id="UP000316882">
    <property type="component" value="Unassembled WGS sequence"/>
</dbReference>
<reference evidence="1 2" key="1">
    <citation type="submission" date="2019-06" db="EMBL/GenBank/DDBJ databases">
        <title>Whole genome shotgun sequence of Brevibacillus parabrevis NBRC 12334.</title>
        <authorList>
            <person name="Hosoyama A."/>
            <person name="Uohara A."/>
            <person name="Ohji S."/>
            <person name="Ichikawa N."/>
        </authorList>
    </citation>
    <scope>NUCLEOTIDE SEQUENCE [LARGE SCALE GENOMIC DNA]</scope>
    <source>
        <strain evidence="1 2">NBRC 12334</strain>
    </source>
</reference>